<reference evidence="1 2" key="1">
    <citation type="submission" date="2019-04" db="EMBL/GenBank/DDBJ databases">
        <title>Microbes associate with the intestines of laboratory mice.</title>
        <authorList>
            <person name="Navarre W."/>
            <person name="Wong E."/>
            <person name="Huang K."/>
            <person name="Tropini C."/>
            <person name="Ng K."/>
            <person name="Yu B."/>
        </authorList>
    </citation>
    <scope>NUCLEOTIDE SEQUENCE [LARGE SCALE GENOMIC DNA]</scope>
    <source>
        <strain evidence="1 2">NM06_A21</strain>
    </source>
</reference>
<comment type="caution">
    <text evidence="1">The sequence shown here is derived from an EMBL/GenBank/DDBJ whole genome shotgun (WGS) entry which is preliminary data.</text>
</comment>
<sequence>MEKKCEICGQTKPQSEFSKAYKCRCKSCVAEAARNERMRYKKLEKECMQALQPQQQFAQTTYTPNPRYVIATAAMQGLLSNPAINGERLTIREIDNLAQVATRCADSLMKKLENDFHHD</sequence>
<gene>
    <name evidence="1" type="ORF">E5333_07495</name>
</gene>
<evidence type="ECO:0000313" key="2">
    <source>
        <dbReference type="Proteomes" id="UP000306630"/>
    </source>
</evidence>
<proteinExistence type="predicted"/>
<name>A0A4S2FXE2_9BACT</name>
<dbReference type="RefSeq" id="WP_135993231.1">
    <property type="nucleotide sequence ID" value="NZ_SRYD01000025.1"/>
</dbReference>
<dbReference type="EMBL" id="SRYD01000025">
    <property type="protein sequence ID" value="TGY74111.1"/>
    <property type="molecule type" value="Genomic_DNA"/>
</dbReference>
<organism evidence="1 2">
    <name type="scientific">Muribaculum intestinale</name>
    <dbReference type="NCBI Taxonomy" id="1796646"/>
    <lineage>
        <taxon>Bacteria</taxon>
        <taxon>Pseudomonadati</taxon>
        <taxon>Bacteroidota</taxon>
        <taxon>Bacteroidia</taxon>
        <taxon>Bacteroidales</taxon>
        <taxon>Muribaculaceae</taxon>
        <taxon>Muribaculum</taxon>
    </lineage>
</organism>
<dbReference type="Proteomes" id="UP000306630">
    <property type="component" value="Unassembled WGS sequence"/>
</dbReference>
<evidence type="ECO:0000313" key="1">
    <source>
        <dbReference type="EMBL" id="TGY74111.1"/>
    </source>
</evidence>
<accession>A0A4S2FXE2</accession>
<protein>
    <submittedName>
        <fullName evidence="1">Uncharacterized protein</fullName>
    </submittedName>
</protein>
<dbReference type="AlphaFoldDB" id="A0A4S2FXE2"/>